<sequence>MTLFIFLSLIALGIGSGFLAGLLGIGGGMIITPFLSVLLTMQGVPAEYAMHAAIATSLSIILFTSMSSARAHNRNHFVLWNVFWGIAPGILVGAALGAQIASYLPTFWITLIFIIFVGFSAVKMFFDLKPKPTNTLPGKPGLFAVGTVIGGLSGIVGAGGGFISVPFMVRSNVEMHHAVGTSAALGFPIALAGTIGYIYAGWNLTGMPAWTAGYIHLPSLASVACATILTAPLGAAAAKRLNTKPLKKLFACLLMVLVFWMGSKIF</sequence>
<reference evidence="6 7" key="1">
    <citation type="journal article" date="2018" name="Int. J. Syst. Evol. Microbiol.">
        <title>Mesosutterella multiformis gen. nov., sp. nov., a member of the family Sutterellaceae and Sutterella megalosphaeroides sp. nov., isolated from human faeces.</title>
        <authorList>
            <person name="Sakamoto M."/>
            <person name="Ikeyama N."/>
            <person name="Kunihiro T."/>
            <person name="Iino T."/>
            <person name="Yuki M."/>
            <person name="Ohkuma M."/>
        </authorList>
    </citation>
    <scope>NUCLEOTIDE SEQUENCE [LARGE SCALE GENOMIC DNA]</scope>
    <source>
        <strain evidence="6 7">4NBBH2</strain>
    </source>
</reference>
<feature type="transmembrane region" description="Helical" evidence="5">
    <location>
        <begin position="78"/>
        <end position="101"/>
    </location>
</feature>
<evidence type="ECO:0000256" key="2">
    <source>
        <dbReference type="ARBA" id="ARBA00022692"/>
    </source>
</evidence>
<dbReference type="OrthoDB" id="457670at2"/>
<accession>A0A388SF37</accession>
<name>A0A388SF37_9BURK</name>
<dbReference type="GO" id="GO:0005886">
    <property type="term" value="C:plasma membrane"/>
    <property type="evidence" value="ECO:0007669"/>
    <property type="project" value="UniProtKB-SubCell"/>
</dbReference>
<keyword evidence="5" id="KW-1003">Cell membrane</keyword>
<dbReference type="Pfam" id="PF01925">
    <property type="entry name" value="TauE"/>
    <property type="match status" value="1"/>
</dbReference>
<dbReference type="RefSeq" id="WP_049687035.1">
    <property type="nucleotide sequence ID" value="NZ_BGZJ01000001.1"/>
</dbReference>
<feature type="transmembrane region" description="Helical" evidence="5">
    <location>
        <begin position="48"/>
        <end position="66"/>
    </location>
</feature>
<organism evidence="6 7">
    <name type="scientific">Mesosutterella multiformis</name>
    <dbReference type="NCBI Taxonomy" id="2259133"/>
    <lineage>
        <taxon>Bacteria</taxon>
        <taxon>Pseudomonadati</taxon>
        <taxon>Pseudomonadota</taxon>
        <taxon>Betaproteobacteria</taxon>
        <taxon>Burkholderiales</taxon>
        <taxon>Sutterellaceae</taxon>
        <taxon>Mesosutterella</taxon>
    </lineage>
</organism>
<dbReference type="InterPro" id="IPR002781">
    <property type="entry name" value="TM_pro_TauE-like"/>
</dbReference>
<feature type="transmembrane region" description="Helical" evidence="5">
    <location>
        <begin position="107"/>
        <end position="128"/>
    </location>
</feature>
<dbReference type="AlphaFoldDB" id="A0A388SF37"/>
<feature type="transmembrane region" description="Helical" evidence="5">
    <location>
        <begin position="246"/>
        <end position="263"/>
    </location>
</feature>
<evidence type="ECO:0000256" key="4">
    <source>
        <dbReference type="ARBA" id="ARBA00023136"/>
    </source>
</evidence>
<dbReference type="PANTHER" id="PTHR43483">
    <property type="entry name" value="MEMBRANE TRANSPORTER PROTEIN HI_0806-RELATED"/>
    <property type="match status" value="1"/>
</dbReference>
<dbReference type="PANTHER" id="PTHR43483:SF3">
    <property type="entry name" value="MEMBRANE TRANSPORTER PROTEIN HI_0806-RELATED"/>
    <property type="match status" value="1"/>
</dbReference>
<dbReference type="EMBL" id="BGZJ01000001">
    <property type="protein sequence ID" value="GBO94040.1"/>
    <property type="molecule type" value="Genomic_DNA"/>
</dbReference>
<comment type="similarity">
    <text evidence="5">Belongs to the 4-toluene sulfonate uptake permease (TSUP) (TC 2.A.102) family.</text>
</comment>
<feature type="transmembrane region" description="Helical" evidence="5">
    <location>
        <begin position="183"/>
        <end position="202"/>
    </location>
</feature>
<feature type="transmembrane region" description="Helical" evidence="5">
    <location>
        <begin position="140"/>
        <end position="163"/>
    </location>
</feature>
<comment type="subcellular location">
    <subcellularLocation>
        <location evidence="5">Cell membrane</location>
        <topology evidence="5">Multi-pass membrane protein</topology>
    </subcellularLocation>
    <subcellularLocation>
        <location evidence="1">Membrane</location>
        <topology evidence="1">Multi-pass membrane protein</topology>
    </subcellularLocation>
</comment>
<gene>
    <name evidence="6" type="ORF">MESMUL_13940</name>
</gene>
<protein>
    <recommendedName>
        <fullName evidence="5">Probable membrane transporter protein</fullName>
    </recommendedName>
</protein>
<evidence type="ECO:0000256" key="1">
    <source>
        <dbReference type="ARBA" id="ARBA00004141"/>
    </source>
</evidence>
<dbReference type="Proteomes" id="UP000266091">
    <property type="component" value="Unassembled WGS sequence"/>
</dbReference>
<keyword evidence="3 5" id="KW-1133">Transmembrane helix</keyword>
<keyword evidence="7" id="KW-1185">Reference proteome</keyword>
<evidence type="ECO:0000256" key="5">
    <source>
        <dbReference type="RuleBase" id="RU363041"/>
    </source>
</evidence>
<evidence type="ECO:0000313" key="7">
    <source>
        <dbReference type="Proteomes" id="UP000266091"/>
    </source>
</evidence>
<comment type="caution">
    <text evidence="6">The sequence shown here is derived from an EMBL/GenBank/DDBJ whole genome shotgun (WGS) entry which is preliminary data.</text>
</comment>
<keyword evidence="2 5" id="KW-0812">Transmembrane</keyword>
<evidence type="ECO:0000313" key="6">
    <source>
        <dbReference type="EMBL" id="GBO94040.1"/>
    </source>
</evidence>
<keyword evidence="4 5" id="KW-0472">Membrane</keyword>
<evidence type="ECO:0000256" key="3">
    <source>
        <dbReference type="ARBA" id="ARBA00022989"/>
    </source>
</evidence>
<feature type="transmembrane region" description="Helical" evidence="5">
    <location>
        <begin position="214"/>
        <end position="234"/>
    </location>
</feature>
<proteinExistence type="inferred from homology"/>